<dbReference type="eggNOG" id="ENOG5032V11">
    <property type="taxonomic scope" value="Bacteria"/>
</dbReference>
<dbReference type="EMBL" id="CP001654">
    <property type="protein sequence ID" value="ACS83947.1"/>
    <property type="molecule type" value="Genomic_DNA"/>
</dbReference>
<keyword evidence="2" id="KW-1185">Reference proteome</keyword>
<name>C6C6M8_MUSP7</name>
<proteinExistence type="predicted"/>
<organism evidence="1 2">
    <name type="scientific">Musicola paradisiaca (strain Ech703)</name>
    <name type="common">Dickeya paradisiaca</name>
    <name type="synonym">Dickeya dadantii</name>
    <dbReference type="NCBI Taxonomy" id="579405"/>
    <lineage>
        <taxon>Bacteria</taxon>
        <taxon>Pseudomonadati</taxon>
        <taxon>Pseudomonadota</taxon>
        <taxon>Gammaproteobacteria</taxon>
        <taxon>Enterobacterales</taxon>
        <taxon>Pectobacteriaceae</taxon>
        <taxon>Musicola</taxon>
    </lineage>
</organism>
<dbReference type="HOGENOM" id="CLU_1189255_0_0_6"/>
<reference evidence="1" key="1">
    <citation type="submission" date="2009-06" db="EMBL/GenBank/DDBJ databases">
        <title>Complete sequence of Dickeya dadantii Ech703.</title>
        <authorList>
            <consortium name="US DOE Joint Genome Institute"/>
            <person name="Lucas S."/>
            <person name="Copeland A."/>
            <person name="Lapidus A."/>
            <person name="Glavina del Rio T."/>
            <person name="Dalin E."/>
            <person name="Tice H."/>
            <person name="Bruce D."/>
            <person name="Goodwin L."/>
            <person name="Pitluck S."/>
            <person name="Chertkov O."/>
            <person name="Brettin T."/>
            <person name="Detter J.C."/>
            <person name="Han C."/>
            <person name="Larimer F."/>
            <person name="Land M."/>
            <person name="Hauser L."/>
            <person name="Kyrpides N."/>
            <person name="Mikhailova N."/>
            <person name="Balakrishnan V."/>
            <person name="Glasner J."/>
            <person name="Perna N.T."/>
        </authorList>
    </citation>
    <scope>NUCLEOTIDE SEQUENCE [LARGE SCALE GENOMIC DNA]</scope>
    <source>
        <strain evidence="1">Ech703</strain>
    </source>
</reference>
<accession>C6C6M8</accession>
<evidence type="ECO:0000313" key="2">
    <source>
        <dbReference type="Proteomes" id="UP000002734"/>
    </source>
</evidence>
<protein>
    <submittedName>
        <fullName evidence="1">Uncharacterized protein</fullName>
    </submittedName>
</protein>
<dbReference type="KEGG" id="dda:Dd703_0128"/>
<sequence length="226" mass="26003">MGLKEAWGNVVKHKVVITSAALFQMVVAGLETYCIQHPHKQDIGVECFGRIWGQYQAGKKRSKFQVTSMTIDTSAKMHQNWALPRDDTEALKRAIGEVFRDELIYLGDFHTHPYTAQEVRSAKQIRKQTLYQFSDDDKERSLSCEPIEDTTLTLSIVLTLFRQQRENTARDDRIDDNTFEFSLGNIKCWLHAQVYNVDTGQAEETELRSDFLESFANIATPFYLTP</sequence>
<dbReference type="Proteomes" id="UP000002734">
    <property type="component" value="Chromosome"/>
</dbReference>
<dbReference type="AlphaFoldDB" id="C6C6M8"/>
<gene>
    <name evidence="1" type="ordered locus">Dd703_0128</name>
</gene>
<evidence type="ECO:0000313" key="1">
    <source>
        <dbReference type="EMBL" id="ACS83947.1"/>
    </source>
</evidence>